<organism evidence="1 2">
    <name type="scientific">Actinomadura geliboluensis</name>
    <dbReference type="NCBI Taxonomy" id="882440"/>
    <lineage>
        <taxon>Bacteria</taxon>
        <taxon>Bacillati</taxon>
        <taxon>Actinomycetota</taxon>
        <taxon>Actinomycetes</taxon>
        <taxon>Streptosporangiales</taxon>
        <taxon>Thermomonosporaceae</taxon>
        <taxon>Actinomadura</taxon>
    </lineage>
</organism>
<accession>A0A5S4GK58</accession>
<dbReference type="AlphaFoldDB" id="A0A5S4GK58"/>
<dbReference type="Proteomes" id="UP000305238">
    <property type="component" value="Unassembled WGS sequence"/>
</dbReference>
<proteinExistence type="predicted"/>
<sequence>MTAPRMCRQCGLRPQAYHDRGLCYDCKPGTNGRPLPCKRCGSTGDYWSQGLCRRCHQYAPQLPGSCRDCLAWPVLRIRGWRCEACTGWRTWNPGTGVCISCTRELHLNKHRACRLCWLQAKRARPDQGPVDVIAGNRHGQQLMLAGLSSSKIGYRPHPRRPSPKP</sequence>
<evidence type="ECO:0000313" key="1">
    <source>
        <dbReference type="EMBL" id="TMR33348.1"/>
    </source>
</evidence>
<protein>
    <submittedName>
        <fullName evidence="1">Uncharacterized protein</fullName>
    </submittedName>
</protein>
<feature type="non-terminal residue" evidence="1">
    <location>
        <position position="165"/>
    </location>
</feature>
<name>A0A5S4GK58_9ACTN</name>
<evidence type="ECO:0000313" key="2">
    <source>
        <dbReference type="Proteomes" id="UP000305238"/>
    </source>
</evidence>
<reference evidence="1 2" key="1">
    <citation type="submission" date="2019-05" db="EMBL/GenBank/DDBJ databases">
        <title>Draft genome sequence of Actinomadura geliboluensis A8036.</title>
        <authorList>
            <person name="Saricaoglu S."/>
            <person name="Isik K."/>
        </authorList>
    </citation>
    <scope>NUCLEOTIDE SEQUENCE [LARGE SCALE GENOMIC DNA]</scope>
    <source>
        <strain evidence="1 2">A8036</strain>
    </source>
</reference>
<keyword evidence="2" id="KW-1185">Reference proteome</keyword>
<gene>
    <name evidence="1" type="ORF">ETD96_27485</name>
</gene>
<comment type="caution">
    <text evidence="1">The sequence shown here is derived from an EMBL/GenBank/DDBJ whole genome shotgun (WGS) entry which is preliminary data.</text>
</comment>
<dbReference type="EMBL" id="VCKZ01000235">
    <property type="protein sequence ID" value="TMR33348.1"/>
    <property type="molecule type" value="Genomic_DNA"/>
</dbReference>
<dbReference type="RefSeq" id="WP_205719486.1">
    <property type="nucleotide sequence ID" value="NZ_VCKZ01000235.1"/>
</dbReference>